<dbReference type="InterPro" id="IPR000515">
    <property type="entry name" value="MetI-like"/>
</dbReference>
<feature type="transmembrane region" description="Helical" evidence="7">
    <location>
        <begin position="31"/>
        <end position="52"/>
    </location>
</feature>
<dbReference type="Proteomes" id="UP000655830">
    <property type="component" value="Unassembled WGS sequence"/>
</dbReference>
<keyword evidence="3" id="KW-1003">Cell membrane</keyword>
<dbReference type="AlphaFoldDB" id="A0A926EJB9"/>
<dbReference type="SUPFAM" id="SSF161098">
    <property type="entry name" value="MetI-like"/>
    <property type="match status" value="1"/>
</dbReference>
<organism evidence="9 10">
    <name type="scientific">Zhenhengia yiwuensis</name>
    <dbReference type="NCBI Taxonomy" id="2763666"/>
    <lineage>
        <taxon>Bacteria</taxon>
        <taxon>Bacillati</taxon>
        <taxon>Bacillota</taxon>
        <taxon>Clostridia</taxon>
        <taxon>Lachnospirales</taxon>
        <taxon>Lachnospiraceae</taxon>
        <taxon>Zhenhengia</taxon>
    </lineage>
</organism>
<dbReference type="CDD" id="cd06261">
    <property type="entry name" value="TM_PBP2"/>
    <property type="match status" value="1"/>
</dbReference>
<comment type="caution">
    <text evidence="9">The sequence shown here is derived from an EMBL/GenBank/DDBJ whole genome shotgun (WGS) entry which is preliminary data.</text>
</comment>
<feature type="transmembrane region" description="Helical" evidence="7">
    <location>
        <begin position="277"/>
        <end position="295"/>
    </location>
</feature>
<sequence length="304" mass="34221">MARKQQMKLPKQQQNAQEPIWQNKKKSDLKVALCFLLPSLIGVMVFIFIPFIDVIRRSFFGAMSGEFVGLKNYATIFQNDAFKLAGGNTLKFTLICIPLLVIASLGLALLINAIGKKAQLFKMTFLLPMAIPVASVVLLWQVLFHQNGLLSRGIIALGGQRVDWMKTDWAFWILVASYLWRNIGYDMVLWLAGLSTISPAIYEAAKVDGASSWQQFTKITIPQLLPTLFTIVVLSLLNSFKVFREAYLIAGDYPHDSMYMLQHLFNNWFVSLDIDKLSAAATIVAGVILILILLLQRTWEGDED</sequence>
<feature type="domain" description="ABC transmembrane type-1" evidence="8">
    <location>
        <begin position="86"/>
        <end position="295"/>
    </location>
</feature>
<gene>
    <name evidence="9" type="ORF">H8718_06690</name>
</gene>
<feature type="transmembrane region" description="Helical" evidence="7">
    <location>
        <begin position="216"/>
        <end position="237"/>
    </location>
</feature>
<feature type="transmembrane region" description="Helical" evidence="7">
    <location>
        <begin position="92"/>
        <end position="113"/>
    </location>
</feature>
<keyword evidence="4 7" id="KW-0812">Transmembrane</keyword>
<dbReference type="Pfam" id="PF00528">
    <property type="entry name" value="BPD_transp_1"/>
    <property type="match status" value="1"/>
</dbReference>
<dbReference type="Gene3D" id="1.10.3720.10">
    <property type="entry name" value="MetI-like"/>
    <property type="match status" value="1"/>
</dbReference>
<dbReference type="InterPro" id="IPR051393">
    <property type="entry name" value="ABC_transporter_permease"/>
</dbReference>
<dbReference type="EMBL" id="JACRSY010000008">
    <property type="protein sequence ID" value="MBC8579212.1"/>
    <property type="molecule type" value="Genomic_DNA"/>
</dbReference>
<evidence type="ECO:0000313" key="10">
    <source>
        <dbReference type="Proteomes" id="UP000655830"/>
    </source>
</evidence>
<dbReference type="PROSITE" id="PS50928">
    <property type="entry name" value="ABC_TM1"/>
    <property type="match status" value="1"/>
</dbReference>
<dbReference type="RefSeq" id="WP_249332355.1">
    <property type="nucleotide sequence ID" value="NZ_JACRSY010000008.1"/>
</dbReference>
<evidence type="ECO:0000256" key="1">
    <source>
        <dbReference type="ARBA" id="ARBA00004651"/>
    </source>
</evidence>
<keyword evidence="6 7" id="KW-0472">Membrane</keyword>
<accession>A0A926EJB9</accession>
<dbReference type="PANTHER" id="PTHR30193:SF37">
    <property type="entry name" value="INNER MEMBRANE ABC TRANSPORTER PERMEASE PROTEIN YCJO"/>
    <property type="match status" value="1"/>
</dbReference>
<dbReference type="PANTHER" id="PTHR30193">
    <property type="entry name" value="ABC TRANSPORTER PERMEASE PROTEIN"/>
    <property type="match status" value="1"/>
</dbReference>
<dbReference type="GO" id="GO:0055085">
    <property type="term" value="P:transmembrane transport"/>
    <property type="evidence" value="ECO:0007669"/>
    <property type="project" value="InterPro"/>
</dbReference>
<evidence type="ECO:0000256" key="6">
    <source>
        <dbReference type="ARBA" id="ARBA00023136"/>
    </source>
</evidence>
<reference evidence="9" key="1">
    <citation type="submission" date="2020-08" db="EMBL/GenBank/DDBJ databases">
        <title>Genome public.</title>
        <authorList>
            <person name="Liu C."/>
            <person name="Sun Q."/>
        </authorList>
    </citation>
    <scope>NUCLEOTIDE SEQUENCE</scope>
    <source>
        <strain evidence="9">NSJ-12</strain>
    </source>
</reference>
<evidence type="ECO:0000256" key="5">
    <source>
        <dbReference type="ARBA" id="ARBA00022989"/>
    </source>
</evidence>
<proteinExistence type="inferred from homology"/>
<keyword evidence="2 7" id="KW-0813">Transport</keyword>
<keyword evidence="5 7" id="KW-1133">Transmembrane helix</keyword>
<dbReference type="InterPro" id="IPR035906">
    <property type="entry name" value="MetI-like_sf"/>
</dbReference>
<evidence type="ECO:0000256" key="2">
    <source>
        <dbReference type="ARBA" id="ARBA00022448"/>
    </source>
</evidence>
<evidence type="ECO:0000313" key="9">
    <source>
        <dbReference type="EMBL" id="MBC8579212.1"/>
    </source>
</evidence>
<evidence type="ECO:0000256" key="4">
    <source>
        <dbReference type="ARBA" id="ARBA00022692"/>
    </source>
</evidence>
<evidence type="ECO:0000256" key="3">
    <source>
        <dbReference type="ARBA" id="ARBA00022475"/>
    </source>
</evidence>
<comment type="subcellular location">
    <subcellularLocation>
        <location evidence="1 7">Cell membrane</location>
        <topology evidence="1 7">Multi-pass membrane protein</topology>
    </subcellularLocation>
</comment>
<keyword evidence="10" id="KW-1185">Reference proteome</keyword>
<protein>
    <submittedName>
        <fullName evidence="9">Sugar ABC transporter permease</fullName>
    </submittedName>
</protein>
<dbReference type="GO" id="GO:0005886">
    <property type="term" value="C:plasma membrane"/>
    <property type="evidence" value="ECO:0007669"/>
    <property type="project" value="UniProtKB-SubCell"/>
</dbReference>
<evidence type="ECO:0000256" key="7">
    <source>
        <dbReference type="RuleBase" id="RU363032"/>
    </source>
</evidence>
<comment type="similarity">
    <text evidence="7">Belongs to the binding-protein-dependent transport system permease family.</text>
</comment>
<evidence type="ECO:0000259" key="8">
    <source>
        <dbReference type="PROSITE" id="PS50928"/>
    </source>
</evidence>
<name>A0A926EJB9_9FIRM</name>
<feature type="transmembrane region" description="Helical" evidence="7">
    <location>
        <begin position="125"/>
        <end position="143"/>
    </location>
</feature>